<feature type="transmembrane region" description="Helical" evidence="6">
    <location>
        <begin position="91"/>
        <end position="112"/>
    </location>
</feature>
<feature type="transmembrane region" description="Helical" evidence="6">
    <location>
        <begin position="26"/>
        <end position="43"/>
    </location>
</feature>
<keyword evidence="2" id="KW-0813">Transport</keyword>
<evidence type="ECO:0000256" key="4">
    <source>
        <dbReference type="ARBA" id="ARBA00022989"/>
    </source>
</evidence>
<evidence type="ECO:0000313" key="7">
    <source>
        <dbReference type="EMBL" id="OLY85572.1"/>
    </source>
</evidence>
<protein>
    <submittedName>
        <fullName evidence="7">Putative MFS-type transporter</fullName>
    </submittedName>
</protein>
<dbReference type="InterPro" id="IPR036259">
    <property type="entry name" value="MFS_trans_sf"/>
</dbReference>
<dbReference type="SUPFAM" id="SSF103473">
    <property type="entry name" value="MFS general substrate transporter"/>
    <property type="match status" value="1"/>
</dbReference>
<feature type="transmembrane region" description="Helical" evidence="6">
    <location>
        <begin position="158"/>
        <end position="178"/>
    </location>
</feature>
<evidence type="ECO:0000313" key="8">
    <source>
        <dbReference type="Proteomes" id="UP000187455"/>
    </source>
</evidence>
<dbReference type="AlphaFoldDB" id="A0A1R0H8Q1"/>
<accession>A0A1R0H8Q1</accession>
<evidence type="ECO:0000256" key="3">
    <source>
        <dbReference type="ARBA" id="ARBA00022692"/>
    </source>
</evidence>
<keyword evidence="5 6" id="KW-0472">Membrane</keyword>
<keyword evidence="3 6" id="KW-0812">Transmembrane</keyword>
<dbReference type="Proteomes" id="UP000187455">
    <property type="component" value="Unassembled WGS sequence"/>
</dbReference>
<dbReference type="PANTHER" id="PTHR23501:SF191">
    <property type="entry name" value="VACUOLAR BASIC AMINO ACID TRANSPORTER 4"/>
    <property type="match status" value="1"/>
</dbReference>
<proteinExistence type="predicted"/>
<evidence type="ECO:0000256" key="6">
    <source>
        <dbReference type="SAM" id="Phobius"/>
    </source>
</evidence>
<reference evidence="7 8" key="1">
    <citation type="journal article" date="2016" name="Mol. Biol. Evol.">
        <title>Genome-Wide Survey of Gut Fungi (Harpellales) Reveals the First Horizontally Transferred Ubiquitin Gene from a Mosquito Host.</title>
        <authorList>
            <person name="Wang Y."/>
            <person name="White M.M."/>
            <person name="Kvist S."/>
            <person name="Moncalvo J.M."/>
        </authorList>
    </citation>
    <scope>NUCLEOTIDE SEQUENCE [LARGE SCALE GENOMIC DNA]</scope>
    <source>
        <strain evidence="7 8">ALG-7-W6</strain>
    </source>
</reference>
<name>A0A1R0H8Q1_9FUNG</name>
<keyword evidence="4 6" id="KW-1133">Transmembrane helix</keyword>
<sequence length="219" mass="23040">MLGILLFSVVSGQLVAKIGAYRPFVWAGFVALSLASYAFYIGSKIADVGGYIVIIFIVGACIGICAQPSVIAIRAASPQTSIHLSTTMVRFFRIVGGILGPLVFSSIFNNTLSSHLKNLLVSDPQLVSFAGTASTLPPLMFSQQLATTCYLPSLRSAFIAPIVSSLLGLVASLGIGHYKLPEVKDTLPTTATSASNTSTIISTTPTISDSERSVSPPYY</sequence>
<dbReference type="GO" id="GO:0005886">
    <property type="term" value="C:plasma membrane"/>
    <property type="evidence" value="ECO:0007669"/>
    <property type="project" value="TreeGrafter"/>
</dbReference>
<dbReference type="Gene3D" id="1.20.1250.20">
    <property type="entry name" value="MFS general substrate transporter like domains"/>
    <property type="match status" value="1"/>
</dbReference>
<organism evidence="7 8">
    <name type="scientific">Smittium mucronatum</name>
    <dbReference type="NCBI Taxonomy" id="133383"/>
    <lineage>
        <taxon>Eukaryota</taxon>
        <taxon>Fungi</taxon>
        <taxon>Fungi incertae sedis</taxon>
        <taxon>Zoopagomycota</taxon>
        <taxon>Kickxellomycotina</taxon>
        <taxon>Harpellomycetes</taxon>
        <taxon>Harpellales</taxon>
        <taxon>Legeriomycetaceae</taxon>
        <taxon>Smittium</taxon>
    </lineage>
</organism>
<dbReference type="STRING" id="133383.A0A1R0H8Q1"/>
<evidence type="ECO:0000256" key="5">
    <source>
        <dbReference type="ARBA" id="ARBA00023136"/>
    </source>
</evidence>
<dbReference type="GO" id="GO:0012505">
    <property type="term" value="C:endomembrane system"/>
    <property type="evidence" value="ECO:0007669"/>
    <property type="project" value="UniProtKB-SubCell"/>
</dbReference>
<keyword evidence="8" id="KW-1185">Reference proteome</keyword>
<dbReference type="OrthoDB" id="10021397at2759"/>
<comment type="subcellular location">
    <subcellularLocation>
        <location evidence="1">Endomembrane system</location>
        <topology evidence="1">Multi-pass membrane protein</topology>
    </subcellularLocation>
</comment>
<gene>
    <name evidence="7" type="ORF">AYI68_g238</name>
</gene>
<evidence type="ECO:0000256" key="1">
    <source>
        <dbReference type="ARBA" id="ARBA00004127"/>
    </source>
</evidence>
<dbReference type="PANTHER" id="PTHR23501">
    <property type="entry name" value="MAJOR FACILITATOR SUPERFAMILY"/>
    <property type="match status" value="1"/>
</dbReference>
<comment type="caution">
    <text evidence="7">The sequence shown here is derived from an EMBL/GenBank/DDBJ whole genome shotgun (WGS) entry which is preliminary data.</text>
</comment>
<evidence type="ECO:0000256" key="2">
    <source>
        <dbReference type="ARBA" id="ARBA00022448"/>
    </source>
</evidence>
<feature type="transmembrane region" description="Helical" evidence="6">
    <location>
        <begin position="50"/>
        <end position="71"/>
    </location>
</feature>
<dbReference type="GO" id="GO:0022857">
    <property type="term" value="F:transmembrane transporter activity"/>
    <property type="evidence" value="ECO:0007669"/>
    <property type="project" value="TreeGrafter"/>
</dbReference>
<dbReference type="EMBL" id="LSSL01000070">
    <property type="protein sequence ID" value="OLY85572.1"/>
    <property type="molecule type" value="Genomic_DNA"/>
</dbReference>